<name>M2Y649_GALSU</name>
<dbReference type="GO" id="GO:0009507">
    <property type="term" value="C:chloroplast"/>
    <property type="evidence" value="ECO:0007669"/>
    <property type="project" value="TreeGrafter"/>
</dbReference>
<sequence length="329" mass="36899">MNPCLLFTAIKLSPCKNVRSLKYKRSAFVQCMCTKVTGPSTGMKSQKGTVPRKFYIRSDKYGDMFLSSLSSLPRLGTGAFVLGYRVERHSEGFREYSDQLPVVRPEKPIELYEFEACPFCRKVRESLSILDLDAIVYPCPKGGLRFRPKVKQLGGKFLFPYLVDPNTGFAGYESDDIIEYLFQTYGSGKVPFALSRGFITNITSSLSSAVRLGKGVMKLPSVEPIQKLELWSYEASPFCRLVREVLCELELPYLLHNAARGSPKRQELRHITGTFQVPYLIDPNTQTSMFESAEIIDYLLATYSAKASEGAKFGSSTTSNPTGREKETL</sequence>
<dbReference type="CDD" id="cd03041">
    <property type="entry name" value="GST_N_2GST_N"/>
    <property type="match status" value="2"/>
</dbReference>
<dbReference type="SFLD" id="SFLDS00019">
    <property type="entry name" value="Glutathione_Transferase_(cytos"/>
    <property type="match status" value="1"/>
</dbReference>
<feature type="domain" description="GST N-terminal" evidence="1">
    <location>
        <begin position="226"/>
        <end position="307"/>
    </location>
</feature>
<dbReference type="PANTHER" id="PTHR45288">
    <property type="entry name" value="THIOREDOXIN FAMILY PROTEIN"/>
    <property type="match status" value="1"/>
</dbReference>
<dbReference type="SFLD" id="SFLDG01181">
    <property type="entry name" value="SUF2"/>
    <property type="match status" value="1"/>
</dbReference>
<keyword evidence="3" id="KW-1185">Reference proteome</keyword>
<dbReference type="InterPro" id="IPR040079">
    <property type="entry name" value="Glutathione_S-Trfase"/>
</dbReference>
<dbReference type="AlphaFoldDB" id="M2Y649"/>
<dbReference type="SFLD" id="SFLDG01202">
    <property type="entry name" value="SUF2.2"/>
    <property type="match status" value="1"/>
</dbReference>
<organism evidence="2 3">
    <name type="scientific">Galdieria sulphuraria</name>
    <name type="common">Red alga</name>
    <dbReference type="NCBI Taxonomy" id="130081"/>
    <lineage>
        <taxon>Eukaryota</taxon>
        <taxon>Rhodophyta</taxon>
        <taxon>Bangiophyceae</taxon>
        <taxon>Galdieriales</taxon>
        <taxon>Galdieriaceae</taxon>
        <taxon>Galdieria</taxon>
    </lineage>
</organism>
<dbReference type="InterPro" id="IPR004045">
    <property type="entry name" value="Glutathione_S-Trfase_N"/>
</dbReference>
<dbReference type="GeneID" id="17089983"/>
<dbReference type="PROSITE" id="PS50404">
    <property type="entry name" value="GST_NTER"/>
    <property type="match status" value="1"/>
</dbReference>
<accession>M2Y649</accession>
<evidence type="ECO:0000313" key="3">
    <source>
        <dbReference type="Proteomes" id="UP000030680"/>
    </source>
</evidence>
<dbReference type="PROSITE" id="PS51354">
    <property type="entry name" value="GLUTAREDOXIN_2"/>
    <property type="match status" value="1"/>
</dbReference>
<dbReference type="Gene3D" id="3.40.30.10">
    <property type="entry name" value="Glutaredoxin"/>
    <property type="match status" value="2"/>
</dbReference>
<protein>
    <submittedName>
        <fullName evidence="2">Electron carrier</fullName>
    </submittedName>
</protein>
<dbReference type="InterPro" id="IPR036249">
    <property type="entry name" value="Thioredoxin-like_sf"/>
</dbReference>
<reference evidence="3" key="1">
    <citation type="journal article" date="2013" name="Science">
        <title>Gene transfer from bacteria and archaea facilitated evolution of an extremophilic eukaryote.</title>
        <authorList>
            <person name="Schonknecht G."/>
            <person name="Chen W.H."/>
            <person name="Ternes C.M."/>
            <person name="Barbier G.G."/>
            <person name="Shrestha R.P."/>
            <person name="Stanke M."/>
            <person name="Brautigam A."/>
            <person name="Baker B.J."/>
            <person name="Banfield J.F."/>
            <person name="Garavito R.M."/>
            <person name="Carr K."/>
            <person name="Wilkerson C."/>
            <person name="Rensing S.A."/>
            <person name="Gagneul D."/>
            <person name="Dickenson N.E."/>
            <person name="Oesterhelt C."/>
            <person name="Lercher M.J."/>
            <person name="Weber A.P."/>
        </authorList>
    </citation>
    <scope>NUCLEOTIDE SEQUENCE [LARGE SCALE GENOMIC DNA]</scope>
    <source>
        <strain evidence="3">074W</strain>
    </source>
</reference>
<evidence type="ECO:0000259" key="1">
    <source>
        <dbReference type="PROSITE" id="PS50404"/>
    </source>
</evidence>
<dbReference type="Pfam" id="PF13417">
    <property type="entry name" value="GST_N_3"/>
    <property type="match status" value="2"/>
</dbReference>
<evidence type="ECO:0000313" key="2">
    <source>
        <dbReference type="EMBL" id="EME31329.1"/>
    </source>
</evidence>
<dbReference type="eggNOG" id="ENOG502QUYC">
    <property type="taxonomic scope" value="Eukaryota"/>
</dbReference>
<dbReference type="SUPFAM" id="SSF52833">
    <property type="entry name" value="Thioredoxin-like"/>
    <property type="match status" value="2"/>
</dbReference>
<gene>
    <name evidence="2" type="ORF">Gasu_15630</name>
</gene>
<dbReference type="Gramene" id="EME31329">
    <property type="protein sequence ID" value="EME31329"/>
    <property type="gene ID" value="Gasu_15630"/>
</dbReference>
<proteinExistence type="predicted"/>
<dbReference type="EMBL" id="KB454493">
    <property type="protein sequence ID" value="EME31329.1"/>
    <property type="molecule type" value="Genomic_DNA"/>
</dbReference>
<dbReference type="KEGG" id="gsl:Gasu_15630"/>
<dbReference type="OrthoDB" id="422574at2759"/>
<dbReference type="PANTHER" id="PTHR45288:SF2">
    <property type="entry name" value="THIOREDOXIN FAMILY PROTEIN"/>
    <property type="match status" value="1"/>
</dbReference>
<dbReference type="RefSeq" id="XP_005707849.1">
    <property type="nucleotide sequence ID" value="XM_005707792.1"/>
</dbReference>
<dbReference type="Proteomes" id="UP000030680">
    <property type="component" value="Unassembled WGS sequence"/>
</dbReference>
<dbReference type="OMA" id="MVIHQIK"/>